<name>A0ABR1RWU2_9PEZI</name>
<reference evidence="1 2" key="1">
    <citation type="submission" date="2023-01" db="EMBL/GenBank/DDBJ databases">
        <title>Analysis of 21 Apiospora genomes using comparative genomics revels a genus with tremendous synthesis potential of carbohydrate active enzymes and secondary metabolites.</title>
        <authorList>
            <person name="Sorensen T."/>
        </authorList>
    </citation>
    <scope>NUCLEOTIDE SEQUENCE [LARGE SCALE GENOMIC DNA]</scope>
    <source>
        <strain evidence="1 2">CBS 20057</strain>
    </source>
</reference>
<accession>A0ABR1RWU2</accession>
<comment type="caution">
    <text evidence="1">The sequence shown here is derived from an EMBL/GenBank/DDBJ whole genome shotgun (WGS) entry which is preliminary data.</text>
</comment>
<protein>
    <submittedName>
        <fullName evidence="1">L-asparaginase</fullName>
    </submittedName>
</protein>
<keyword evidence="2" id="KW-1185">Reference proteome</keyword>
<dbReference type="EMBL" id="JAQQWI010000010">
    <property type="protein sequence ID" value="KAK8018979.1"/>
    <property type="molecule type" value="Genomic_DNA"/>
</dbReference>
<organism evidence="1 2">
    <name type="scientific">Apiospora marii</name>
    <dbReference type="NCBI Taxonomy" id="335849"/>
    <lineage>
        <taxon>Eukaryota</taxon>
        <taxon>Fungi</taxon>
        <taxon>Dikarya</taxon>
        <taxon>Ascomycota</taxon>
        <taxon>Pezizomycotina</taxon>
        <taxon>Sordariomycetes</taxon>
        <taxon>Xylariomycetidae</taxon>
        <taxon>Amphisphaeriales</taxon>
        <taxon>Apiosporaceae</taxon>
        <taxon>Apiospora</taxon>
    </lineage>
</organism>
<dbReference type="PANTHER" id="PTHR10188">
    <property type="entry name" value="L-ASPARAGINASE"/>
    <property type="match status" value="1"/>
</dbReference>
<dbReference type="Proteomes" id="UP001396898">
    <property type="component" value="Unassembled WGS sequence"/>
</dbReference>
<dbReference type="InterPro" id="IPR029055">
    <property type="entry name" value="Ntn_hydrolases_N"/>
</dbReference>
<dbReference type="Pfam" id="PF01112">
    <property type="entry name" value="Asparaginase_2"/>
    <property type="match status" value="2"/>
</dbReference>
<gene>
    <name evidence="1" type="ORF">PG991_008169</name>
</gene>
<dbReference type="PANTHER" id="PTHR10188:SF43">
    <property type="entry name" value="ASPARAGINASE (EUROFUNG)"/>
    <property type="match status" value="1"/>
</dbReference>
<dbReference type="InterPro" id="IPR000246">
    <property type="entry name" value="Peptidase_T2"/>
</dbReference>
<proteinExistence type="predicted"/>
<dbReference type="Gene3D" id="3.60.20.30">
    <property type="entry name" value="(Glycosyl)asparaginase"/>
    <property type="match status" value="1"/>
</dbReference>
<dbReference type="CDD" id="cd04701">
    <property type="entry name" value="Asparaginase_2"/>
    <property type="match status" value="1"/>
</dbReference>
<sequence length="493" mass="53134">MHYKTPKAVPRLIIHGGAGNIQPDNMSSEKYRQYREALLTITSQTEEYMYTPIPTKGGSQRDPTALEIAVHAVTLLENNPLFNSGHGAVFTRDGVNELEASIMVSRGAAKRGVGVTGLRRVRNPILLARKMLEHGDDDLAGKSDLGWATASGDGADGPDLDIPSAQGHTLIHGRSAEILAEKYGLELVEQGYFFTQTRWDEHVRALEREKKAPRIHSATWSPDEYLPQGTCGAVALDSDGVLCCATSTGGMTNKLTGRIGDTPSVGAGFWAEEWSEKQKIDSTSSLTGRAAGLLRNFAPDWWRHLPTGRAIDLGTGFVGGLFSDCLPPRHYAPLAAGEQAATTVKRSVALSGTGNGDSFLRLAAAHAVASMARWAAIPAAEALRRVAGRGGDLQQSAGNRWGKTGEGEGGMIGIESVVRVVEDEEQADDHQRGSGGSIVVSSQILQDFNCGGMFRAWIDDEGKHVMKIWDHVSDEHDLVRKQARSPRSEKGHE</sequence>
<dbReference type="SUPFAM" id="SSF56235">
    <property type="entry name" value="N-terminal nucleophile aminohydrolases (Ntn hydrolases)"/>
    <property type="match status" value="1"/>
</dbReference>
<evidence type="ECO:0000313" key="2">
    <source>
        <dbReference type="Proteomes" id="UP001396898"/>
    </source>
</evidence>
<evidence type="ECO:0000313" key="1">
    <source>
        <dbReference type="EMBL" id="KAK8018979.1"/>
    </source>
</evidence>